<protein>
    <submittedName>
        <fullName evidence="1">Uncharacterized protein</fullName>
    </submittedName>
</protein>
<reference evidence="1" key="1">
    <citation type="submission" date="2014-09" db="EMBL/GenBank/DDBJ databases">
        <authorList>
            <person name="Magalhaes I.L.F."/>
            <person name="Oliveira U."/>
            <person name="Santos F.R."/>
            <person name="Vidigal T.H.D.A."/>
            <person name="Brescovit A.D."/>
            <person name="Santos A.J."/>
        </authorList>
    </citation>
    <scope>NUCLEOTIDE SEQUENCE</scope>
    <source>
        <tissue evidence="1">Shoot tissue taken approximately 20 cm above the soil surface</tissue>
    </source>
</reference>
<name>A0A0A9F0N1_ARUDO</name>
<dbReference type="AlphaFoldDB" id="A0A0A9F0N1"/>
<dbReference type="EMBL" id="GBRH01194225">
    <property type="protein sequence ID" value="JAE03671.1"/>
    <property type="molecule type" value="Transcribed_RNA"/>
</dbReference>
<sequence length="92" mass="10044">MRNLLLVFTIGCDSGPKTKGGQSVTTFSPFLSAYSKAVCSAVILATEYQSPFSLQNSLLDQQLSSESTFRPIRVKINNSIGGHHNRFLNLHG</sequence>
<organism evidence="1">
    <name type="scientific">Arundo donax</name>
    <name type="common">Giant reed</name>
    <name type="synonym">Donax arundinaceus</name>
    <dbReference type="NCBI Taxonomy" id="35708"/>
    <lineage>
        <taxon>Eukaryota</taxon>
        <taxon>Viridiplantae</taxon>
        <taxon>Streptophyta</taxon>
        <taxon>Embryophyta</taxon>
        <taxon>Tracheophyta</taxon>
        <taxon>Spermatophyta</taxon>
        <taxon>Magnoliopsida</taxon>
        <taxon>Liliopsida</taxon>
        <taxon>Poales</taxon>
        <taxon>Poaceae</taxon>
        <taxon>PACMAD clade</taxon>
        <taxon>Arundinoideae</taxon>
        <taxon>Arundineae</taxon>
        <taxon>Arundo</taxon>
    </lineage>
</organism>
<evidence type="ECO:0000313" key="1">
    <source>
        <dbReference type="EMBL" id="JAE03671.1"/>
    </source>
</evidence>
<reference evidence="1" key="2">
    <citation type="journal article" date="2015" name="Data Brief">
        <title>Shoot transcriptome of the giant reed, Arundo donax.</title>
        <authorList>
            <person name="Barrero R.A."/>
            <person name="Guerrero F.D."/>
            <person name="Moolhuijzen P."/>
            <person name="Goolsby J.A."/>
            <person name="Tidwell J."/>
            <person name="Bellgard S.E."/>
            <person name="Bellgard M.I."/>
        </authorList>
    </citation>
    <scope>NUCLEOTIDE SEQUENCE</scope>
    <source>
        <tissue evidence="1">Shoot tissue taken approximately 20 cm above the soil surface</tissue>
    </source>
</reference>
<accession>A0A0A9F0N1</accession>
<proteinExistence type="predicted"/>